<dbReference type="Gene3D" id="2.10.109.10">
    <property type="entry name" value="Umud Fragment, subunit A"/>
    <property type="match status" value="1"/>
</dbReference>
<comment type="subcellular location">
    <subcellularLocation>
        <location evidence="2">Cell membrane</location>
        <topology evidence="2">Single-pass type II membrane protein</topology>
    </subcellularLocation>
    <subcellularLocation>
        <location evidence="7">Membrane</location>
        <topology evidence="7">Single-pass type II membrane protein</topology>
    </subcellularLocation>
</comment>
<comment type="catalytic activity">
    <reaction evidence="1 7">
        <text>Cleavage of hydrophobic, N-terminal signal or leader sequences from secreted and periplasmic proteins.</text>
        <dbReference type="EC" id="3.4.21.89"/>
    </reaction>
</comment>
<dbReference type="EMBL" id="LGSS01000003">
    <property type="protein sequence ID" value="KNF09452.1"/>
    <property type="molecule type" value="Genomic_DNA"/>
</dbReference>
<evidence type="ECO:0000256" key="7">
    <source>
        <dbReference type="RuleBase" id="RU362042"/>
    </source>
</evidence>
<dbReference type="CDD" id="cd06530">
    <property type="entry name" value="S26_SPase_I"/>
    <property type="match status" value="1"/>
</dbReference>
<dbReference type="STRING" id="1503.CLPU_3c02310"/>
<dbReference type="InterPro" id="IPR019758">
    <property type="entry name" value="Pept_S26A_signal_pept_1_CS"/>
</dbReference>
<sequence length="185" mass="20943">MKSEILEWIKCIVISVGIAFAITSFINTTEVYSVSMNPTLVEHDRLVILNNNKNIKHGDIIVFKTDLEFNEGELKSLNIIQRLTSGSTKKLIKRVIGLEGDKITIKNGKVYVNDKELDENYIKEYGTIGDVEIDKIPKGKVFVMGDNRNNSIDSRSEEIGLVDYDKIVGKVIYRIYPFSKVGKLN</sequence>
<dbReference type="Proteomes" id="UP000037267">
    <property type="component" value="Unassembled WGS sequence"/>
</dbReference>
<dbReference type="Pfam" id="PF10502">
    <property type="entry name" value="Peptidase_S26"/>
    <property type="match status" value="1"/>
</dbReference>
<dbReference type="GO" id="GO:0005886">
    <property type="term" value="C:plasma membrane"/>
    <property type="evidence" value="ECO:0007669"/>
    <property type="project" value="UniProtKB-SubCell"/>
</dbReference>
<dbReference type="InterPro" id="IPR019533">
    <property type="entry name" value="Peptidase_S26"/>
</dbReference>
<keyword evidence="7" id="KW-0472">Membrane</keyword>
<dbReference type="NCBIfam" id="TIGR02227">
    <property type="entry name" value="sigpep_I_bact"/>
    <property type="match status" value="1"/>
</dbReference>
<dbReference type="PATRIC" id="fig|1503.3.peg.2100"/>
<gene>
    <name evidence="9" type="ORF">CLPU_3c02310</name>
</gene>
<evidence type="ECO:0000256" key="3">
    <source>
        <dbReference type="ARBA" id="ARBA00009370"/>
    </source>
</evidence>
<feature type="domain" description="Peptidase S26" evidence="8">
    <location>
        <begin position="6"/>
        <end position="175"/>
    </location>
</feature>
<evidence type="ECO:0000256" key="6">
    <source>
        <dbReference type="PIRSR" id="PIRSR600223-1"/>
    </source>
</evidence>
<dbReference type="GO" id="GO:0006465">
    <property type="term" value="P:signal peptide processing"/>
    <property type="evidence" value="ECO:0007669"/>
    <property type="project" value="InterPro"/>
</dbReference>
<dbReference type="InterPro" id="IPR000223">
    <property type="entry name" value="Pept_S26A_signal_pept_1"/>
</dbReference>
<dbReference type="EC" id="3.4.21.89" evidence="4 7"/>
<reference evidence="10" key="1">
    <citation type="submission" date="2015-07" db="EMBL/GenBank/DDBJ databases">
        <title>Draft genome sequence of the purine-degrading Gottschalkia purinilyticum DSM 1384 (formerly Clostridium purinilyticum).</title>
        <authorList>
            <person name="Poehlein A."/>
            <person name="Schiel-Bengelsdorf B."/>
            <person name="Bengelsdorf F.R."/>
            <person name="Daniel R."/>
            <person name="Duerre P."/>
        </authorList>
    </citation>
    <scope>NUCLEOTIDE SEQUENCE [LARGE SCALE GENOMIC DNA]</scope>
    <source>
        <strain evidence="10">DSM 1384</strain>
    </source>
</reference>
<dbReference type="GO" id="GO:0004252">
    <property type="term" value="F:serine-type endopeptidase activity"/>
    <property type="evidence" value="ECO:0007669"/>
    <property type="project" value="InterPro"/>
</dbReference>
<feature type="active site" evidence="6">
    <location>
        <position position="35"/>
    </location>
</feature>
<comment type="caution">
    <text evidence="9">The sequence shown here is derived from an EMBL/GenBank/DDBJ whole genome shotgun (WGS) entry which is preliminary data.</text>
</comment>
<evidence type="ECO:0000313" key="10">
    <source>
        <dbReference type="Proteomes" id="UP000037267"/>
    </source>
</evidence>
<dbReference type="AlphaFoldDB" id="A0A0L0WDA7"/>
<dbReference type="PROSITE" id="PS00761">
    <property type="entry name" value="SPASE_I_3"/>
    <property type="match status" value="1"/>
</dbReference>
<feature type="active site" evidence="6">
    <location>
        <position position="93"/>
    </location>
</feature>
<comment type="similarity">
    <text evidence="3 7">Belongs to the peptidase S26 family.</text>
</comment>
<dbReference type="RefSeq" id="WP_050354434.1">
    <property type="nucleotide sequence ID" value="NZ_LGSS01000003.1"/>
</dbReference>
<protein>
    <recommendedName>
        <fullName evidence="4 7">Signal peptidase I</fullName>
        <ecNumber evidence="4 7">3.4.21.89</ecNumber>
    </recommendedName>
</protein>
<keyword evidence="7" id="KW-0812">Transmembrane</keyword>
<dbReference type="PANTHER" id="PTHR43390:SF1">
    <property type="entry name" value="CHLOROPLAST PROCESSING PEPTIDASE"/>
    <property type="match status" value="1"/>
</dbReference>
<evidence type="ECO:0000259" key="8">
    <source>
        <dbReference type="Pfam" id="PF10502"/>
    </source>
</evidence>
<dbReference type="InterPro" id="IPR036286">
    <property type="entry name" value="LexA/Signal_pep-like_sf"/>
</dbReference>
<organism evidence="9 10">
    <name type="scientific">Gottschalkia purinilytica</name>
    <name type="common">Clostridium purinilyticum</name>
    <dbReference type="NCBI Taxonomy" id="1503"/>
    <lineage>
        <taxon>Bacteria</taxon>
        <taxon>Bacillati</taxon>
        <taxon>Bacillota</taxon>
        <taxon>Tissierellia</taxon>
        <taxon>Tissierellales</taxon>
        <taxon>Gottschalkiaceae</taxon>
        <taxon>Gottschalkia</taxon>
    </lineage>
</organism>
<evidence type="ECO:0000256" key="5">
    <source>
        <dbReference type="ARBA" id="ARBA00022801"/>
    </source>
</evidence>
<evidence type="ECO:0000256" key="1">
    <source>
        <dbReference type="ARBA" id="ARBA00000677"/>
    </source>
</evidence>
<feature type="transmembrane region" description="Helical" evidence="7">
    <location>
        <begin position="7"/>
        <end position="26"/>
    </location>
</feature>
<keyword evidence="7" id="KW-1133">Transmembrane helix</keyword>
<dbReference type="PANTHER" id="PTHR43390">
    <property type="entry name" value="SIGNAL PEPTIDASE I"/>
    <property type="match status" value="1"/>
</dbReference>
<evidence type="ECO:0000256" key="4">
    <source>
        <dbReference type="ARBA" id="ARBA00013208"/>
    </source>
</evidence>
<accession>A0A0L0WDA7</accession>
<evidence type="ECO:0000313" key="9">
    <source>
        <dbReference type="EMBL" id="KNF09452.1"/>
    </source>
</evidence>
<keyword evidence="5 7" id="KW-0378">Hydrolase</keyword>
<dbReference type="SUPFAM" id="SSF51306">
    <property type="entry name" value="LexA/Signal peptidase"/>
    <property type="match status" value="1"/>
</dbReference>
<dbReference type="PRINTS" id="PR00727">
    <property type="entry name" value="LEADERPTASE"/>
</dbReference>
<proteinExistence type="inferred from homology"/>
<dbReference type="GO" id="GO:0009003">
    <property type="term" value="F:signal peptidase activity"/>
    <property type="evidence" value="ECO:0007669"/>
    <property type="project" value="UniProtKB-EC"/>
</dbReference>
<evidence type="ECO:0000256" key="2">
    <source>
        <dbReference type="ARBA" id="ARBA00004401"/>
    </source>
</evidence>
<keyword evidence="7" id="KW-0645">Protease</keyword>
<name>A0A0L0WDA7_GOTPU</name>
<dbReference type="OrthoDB" id="9802919at2"/>
<keyword evidence="10" id="KW-1185">Reference proteome</keyword>